<dbReference type="CDD" id="cd16429">
    <property type="entry name" value="VirB10"/>
    <property type="match status" value="1"/>
</dbReference>
<evidence type="ECO:0000256" key="5">
    <source>
        <dbReference type="ARBA" id="ARBA00023136"/>
    </source>
</evidence>
<keyword evidence="5" id="KW-0472">Membrane</keyword>
<dbReference type="Proteomes" id="UP000008387">
    <property type="component" value="Chromosome"/>
</dbReference>
<evidence type="ECO:0000256" key="2">
    <source>
        <dbReference type="ARBA" id="ARBA00010265"/>
    </source>
</evidence>
<keyword evidence="8" id="KW-1185">Reference proteome</keyword>
<dbReference type="RefSeq" id="WP_013890658.1">
    <property type="nucleotide sequence ID" value="NC_015674.1"/>
</dbReference>
<protein>
    <submittedName>
        <fullName evidence="7">Inner membrane protein forms channel for type IV secretion of T-DNA complex (VirB10)</fullName>
    </submittedName>
</protein>
<organism evidence="7 8">
    <name type="scientific">Helicobacter bizzozeronii (strain CIII-1)</name>
    <dbReference type="NCBI Taxonomy" id="1002804"/>
    <lineage>
        <taxon>Bacteria</taxon>
        <taxon>Pseudomonadati</taxon>
        <taxon>Campylobacterota</taxon>
        <taxon>Epsilonproteobacteria</taxon>
        <taxon>Campylobacterales</taxon>
        <taxon>Helicobacteraceae</taxon>
        <taxon>Helicobacter</taxon>
    </lineage>
</organism>
<dbReference type="InterPro" id="IPR042217">
    <property type="entry name" value="T4SS_VirB10/TrbI"/>
</dbReference>
<evidence type="ECO:0000313" key="8">
    <source>
        <dbReference type="Proteomes" id="UP000008387"/>
    </source>
</evidence>
<dbReference type="eggNOG" id="COG2948">
    <property type="taxonomic scope" value="Bacteria"/>
</dbReference>
<sequence length="369" mass="40954">MWRKIFLWGLAGVGIFSASLVIHHKPKPPQTPKLQEVSYPLADYVFTPPKVSAPAPTLQDYQRLQDQLEIRARQIEQLQAQLQTQRKTPAPKPAKPPPQELEPLGDPQVLEILATRIQPFAPLEPQTPKEKIDASGLENSTDYGAHGFDNLSQKDMATHENKLLRTMTADKLIPAFLITPISSQLAGKVIAQVESDVFANMGRAVLIPKGSKVIGYYNNTNKIGEYRLDIVWTRIITPHGVNIMLTNAKSADIKGYSGLVGEMMTHNFQRYGLPLLVSTLSNGLLIALTAGIANKTGRNNFFGDYLLMQLTRQSGMGLNQIVAQILKDKSNLKPVVVIREGSRVFISPNLDIFFPIPKEGEILAEFFTH</sequence>
<accession>F8KTS1</accession>
<name>F8KTS1_HELBC</name>
<evidence type="ECO:0000256" key="4">
    <source>
        <dbReference type="ARBA" id="ARBA00022989"/>
    </source>
</evidence>
<keyword evidence="3" id="KW-0812">Transmembrane</keyword>
<feature type="region of interest" description="Disordered" evidence="6">
    <location>
        <begin position="81"/>
        <end position="103"/>
    </location>
</feature>
<dbReference type="EMBL" id="FR871757">
    <property type="protein sequence ID" value="CCB80241.1"/>
    <property type="molecule type" value="Genomic_DNA"/>
</dbReference>
<dbReference type="GO" id="GO:0016020">
    <property type="term" value="C:membrane"/>
    <property type="evidence" value="ECO:0007669"/>
    <property type="project" value="UniProtKB-SubCell"/>
</dbReference>
<gene>
    <name evidence="7" type="ordered locus">HBZC1_12550</name>
</gene>
<dbReference type="NCBIfam" id="NF038092">
    <property type="entry name" value="T4SS_ComB10"/>
    <property type="match status" value="1"/>
</dbReference>
<dbReference type="STRING" id="1002804.HBZC1_12550"/>
<dbReference type="InterPro" id="IPR048018">
    <property type="entry name" value="T4SS_ComB10-like"/>
</dbReference>
<feature type="compositionally biased region" description="Pro residues" evidence="6">
    <location>
        <begin position="90"/>
        <end position="100"/>
    </location>
</feature>
<dbReference type="Pfam" id="PF03743">
    <property type="entry name" value="TrbI"/>
    <property type="match status" value="1"/>
</dbReference>
<dbReference type="Gene3D" id="1.10.1200.160">
    <property type="match status" value="1"/>
</dbReference>
<evidence type="ECO:0000256" key="1">
    <source>
        <dbReference type="ARBA" id="ARBA00004167"/>
    </source>
</evidence>
<dbReference type="KEGG" id="hbi:HBZC1_12550"/>
<comment type="similarity">
    <text evidence="2">Belongs to the TrbI/VirB10 family.</text>
</comment>
<reference evidence="7 8" key="1">
    <citation type="journal article" date="2011" name="J. Bacteriol.">
        <title>Genome sequence of Helicobacter bizzozeronii strain CIII-1, an isolate from human gastric mucosa.</title>
        <authorList>
            <person name="Schott T."/>
            <person name="Rossi M."/>
            <person name="Hanninen M.L."/>
        </authorList>
    </citation>
    <scope>NUCLEOTIDE SEQUENCE [LARGE SCALE GENOMIC DNA]</scope>
    <source>
        <strain evidence="7 8">CIII-1</strain>
    </source>
</reference>
<evidence type="ECO:0000256" key="6">
    <source>
        <dbReference type="SAM" id="MobiDB-lite"/>
    </source>
</evidence>
<comment type="subcellular location">
    <subcellularLocation>
        <location evidence="1">Membrane</location>
        <topology evidence="1">Single-pass membrane protein</topology>
    </subcellularLocation>
</comment>
<dbReference type="Gene3D" id="2.40.128.260">
    <property type="entry name" value="Type IV secretion system, VirB10/TraB/TrbI"/>
    <property type="match status" value="1"/>
</dbReference>
<keyword evidence="4" id="KW-1133">Transmembrane helix</keyword>
<evidence type="ECO:0000256" key="3">
    <source>
        <dbReference type="ARBA" id="ARBA00022692"/>
    </source>
</evidence>
<evidence type="ECO:0000313" key="7">
    <source>
        <dbReference type="EMBL" id="CCB80241.1"/>
    </source>
</evidence>
<dbReference type="InterPro" id="IPR005498">
    <property type="entry name" value="T4SS_VirB10/TraB/TrbI"/>
</dbReference>
<dbReference type="AlphaFoldDB" id="F8KTS1"/>
<proteinExistence type="inferred from homology"/>
<dbReference type="HOGENOM" id="CLU_022177_1_0_7"/>